<evidence type="ECO:0000313" key="1">
    <source>
        <dbReference type="EMBL" id="LAB33109.1"/>
    </source>
</evidence>
<protein>
    <submittedName>
        <fullName evidence="1">Uncharacterized protein</fullName>
    </submittedName>
</protein>
<reference evidence="1" key="1">
    <citation type="submission" date="2017-07" db="EMBL/GenBank/DDBJ databases">
        <authorList>
            <person name="Mikheyev A."/>
            <person name="Grau M."/>
        </authorList>
    </citation>
    <scope>NUCLEOTIDE SEQUENCE</scope>
    <source>
        <tissue evidence="1">Venom_gland</tissue>
    </source>
</reference>
<dbReference type="AlphaFoldDB" id="A0A2D4MJB2"/>
<proteinExistence type="predicted"/>
<dbReference type="EMBL" id="IACM01092816">
    <property type="protein sequence ID" value="LAB33109.1"/>
    <property type="molecule type" value="Transcribed_RNA"/>
</dbReference>
<organism evidence="1">
    <name type="scientific">Micrurus spixii</name>
    <name type="common">Amazon coral snake</name>
    <dbReference type="NCBI Taxonomy" id="129469"/>
    <lineage>
        <taxon>Eukaryota</taxon>
        <taxon>Metazoa</taxon>
        <taxon>Chordata</taxon>
        <taxon>Craniata</taxon>
        <taxon>Vertebrata</taxon>
        <taxon>Euteleostomi</taxon>
        <taxon>Lepidosauria</taxon>
        <taxon>Squamata</taxon>
        <taxon>Bifurcata</taxon>
        <taxon>Unidentata</taxon>
        <taxon>Episquamata</taxon>
        <taxon>Toxicofera</taxon>
        <taxon>Serpentes</taxon>
        <taxon>Colubroidea</taxon>
        <taxon>Elapidae</taxon>
        <taxon>Elapinae</taxon>
        <taxon>Micrurus</taxon>
    </lineage>
</organism>
<accession>A0A2D4MJB2</accession>
<name>A0A2D4MJB2_9SAUR</name>
<sequence length="128" mass="14294">MHIDEHFGWACASQSSGITHGYMQIHVALHAKATRHLRTQSNCIQKAHHARFLKPAIVQYCHPHFLCKEMLVYKPGGKPHPSTPIGSDSVVHLQKLAVLMKDESEIHPQSQVMNNMGSVCPSLEVLPE</sequence>
<reference evidence="1" key="2">
    <citation type="submission" date="2017-11" db="EMBL/GenBank/DDBJ databases">
        <title>Coralsnake Venomics: Analyses of Venom Gland Transcriptomes and Proteomes of Six Brazilian Taxa.</title>
        <authorList>
            <person name="Aird S.D."/>
            <person name="Jorge da Silva N."/>
            <person name="Qiu L."/>
            <person name="Villar-Briones A."/>
            <person name="Aparecida-Saddi V."/>
            <person name="Campos-Telles M.P."/>
            <person name="Grau M."/>
            <person name="Mikheyev A.S."/>
        </authorList>
    </citation>
    <scope>NUCLEOTIDE SEQUENCE</scope>
    <source>
        <tissue evidence="1">Venom_gland</tissue>
    </source>
</reference>